<evidence type="ECO:0000256" key="1">
    <source>
        <dbReference type="ARBA" id="ARBA00004123"/>
    </source>
</evidence>
<comment type="subcellular location">
    <subcellularLocation>
        <location evidence="1">Nucleus</location>
    </subcellularLocation>
</comment>
<dbReference type="InterPro" id="IPR010756">
    <property type="entry name" value="Tls1-like"/>
</dbReference>
<dbReference type="PANTHER" id="PTHR13486:SF2">
    <property type="entry name" value="SPLICING FACTOR C9ORF78"/>
    <property type="match status" value="1"/>
</dbReference>
<evidence type="ECO:0000256" key="3">
    <source>
        <dbReference type="ARBA" id="ARBA00023242"/>
    </source>
</evidence>
<dbReference type="Pfam" id="PF07052">
    <property type="entry name" value="Hep_59"/>
    <property type="match status" value="1"/>
</dbReference>
<feature type="region of interest" description="Disordered" evidence="4">
    <location>
        <begin position="216"/>
        <end position="235"/>
    </location>
</feature>
<dbReference type="AlphaFoldDB" id="A0A835XM22"/>
<evidence type="ECO:0000256" key="4">
    <source>
        <dbReference type="SAM" id="MobiDB-lite"/>
    </source>
</evidence>
<name>A0A835XM22_9CHLO</name>
<dbReference type="OrthoDB" id="5627at2759"/>
<dbReference type="GO" id="GO:0000398">
    <property type="term" value="P:mRNA splicing, via spliceosome"/>
    <property type="evidence" value="ECO:0007669"/>
    <property type="project" value="TreeGrafter"/>
</dbReference>
<proteinExistence type="inferred from homology"/>
<organism evidence="5 6">
    <name type="scientific">Edaphochlamys debaryana</name>
    <dbReference type="NCBI Taxonomy" id="47281"/>
    <lineage>
        <taxon>Eukaryota</taxon>
        <taxon>Viridiplantae</taxon>
        <taxon>Chlorophyta</taxon>
        <taxon>core chlorophytes</taxon>
        <taxon>Chlorophyceae</taxon>
        <taxon>CS clade</taxon>
        <taxon>Chlamydomonadales</taxon>
        <taxon>Chlamydomonadales incertae sedis</taxon>
        <taxon>Edaphochlamys</taxon>
    </lineage>
</organism>
<feature type="region of interest" description="Disordered" evidence="4">
    <location>
        <begin position="1"/>
        <end position="29"/>
    </location>
</feature>
<sequence length="271" mass="29654">MGRQLRKKVASEDEDDAAEPECHRDMLEETRLRQQLRKRTAGTGASALAMGVAGPGIGPAMEARGGSAEPEATGLGGPVMDAYVKAKSIATVQDEDAHMQKYVEEQLALRLGKTAAQREEEEQDPEVKRRKLEAEMYAVPADFKSTLDQEVVLPGLVSTLAEVPLSARDKLANIEATEALKRKLLARVGAGTLVLEEEEEAREREAARIRRGQFAKSFGAPPPKKKYTPEEMEAEARRRRFITERGAAGKGGRKCFFEDGDQACSINTEDG</sequence>
<dbReference type="EMBL" id="JAEHOE010000113">
    <property type="protein sequence ID" value="KAG2486346.1"/>
    <property type="molecule type" value="Genomic_DNA"/>
</dbReference>
<accession>A0A835XM22</accession>
<keyword evidence="3" id="KW-0539">Nucleus</keyword>
<evidence type="ECO:0000313" key="6">
    <source>
        <dbReference type="Proteomes" id="UP000612055"/>
    </source>
</evidence>
<evidence type="ECO:0000256" key="2">
    <source>
        <dbReference type="ARBA" id="ARBA00007643"/>
    </source>
</evidence>
<evidence type="ECO:0000313" key="5">
    <source>
        <dbReference type="EMBL" id="KAG2486346.1"/>
    </source>
</evidence>
<reference evidence="5" key="1">
    <citation type="journal article" date="2020" name="bioRxiv">
        <title>Comparative genomics of Chlamydomonas.</title>
        <authorList>
            <person name="Craig R.J."/>
            <person name="Hasan A.R."/>
            <person name="Ness R.W."/>
            <person name="Keightley P.D."/>
        </authorList>
    </citation>
    <scope>NUCLEOTIDE SEQUENCE</scope>
    <source>
        <strain evidence="5">CCAP 11/70</strain>
    </source>
</reference>
<comment type="similarity">
    <text evidence="2">Belongs to the TLS1 family.</text>
</comment>
<gene>
    <name evidence="5" type="ORF">HYH03_014927</name>
</gene>
<protein>
    <submittedName>
        <fullName evidence="5">Uncharacterized protein</fullName>
    </submittedName>
</protein>
<feature type="compositionally biased region" description="Basic and acidic residues" evidence="4">
    <location>
        <begin position="20"/>
        <end position="29"/>
    </location>
</feature>
<dbReference type="PANTHER" id="PTHR13486">
    <property type="entry name" value="TELOMERE LENGTH AND SILENCING PROTEIN 1 TLS1 FAMILY MEMBER"/>
    <property type="match status" value="1"/>
</dbReference>
<comment type="caution">
    <text evidence="5">The sequence shown here is derived from an EMBL/GenBank/DDBJ whole genome shotgun (WGS) entry which is preliminary data.</text>
</comment>
<keyword evidence="6" id="KW-1185">Reference proteome</keyword>
<dbReference type="Proteomes" id="UP000612055">
    <property type="component" value="Unassembled WGS sequence"/>
</dbReference>
<dbReference type="GO" id="GO:0005681">
    <property type="term" value="C:spliceosomal complex"/>
    <property type="evidence" value="ECO:0007669"/>
    <property type="project" value="TreeGrafter"/>
</dbReference>